<protein>
    <submittedName>
        <fullName evidence="2">Uncharacterized protein</fullName>
    </submittedName>
</protein>
<dbReference type="RefSeq" id="XP_040641755.1">
    <property type="nucleotide sequence ID" value="XM_040779994.1"/>
</dbReference>
<proteinExistence type="predicted"/>
<dbReference type="EMBL" id="KK088414">
    <property type="protein sequence ID" value="EYE98067.1"/>
    <property type="molecule type" value="Genomic_DNA"/>
</dbReference>
<organism evidence="2 3">
    <name type="scientific">Aspergillus ruber (strain CBS 135680)</name>
    <dbReference type="NCBI Taxonomy" id="1388766"/>
    <lineage>
        <taxon>Eukaryota</taxon>
        <taxon>Fungi</taxon>
        <taxon>Dikarya</taxon>
        <taxon>Ascomycota</taxon>
        <taxon>Pezizomycotina</taxon>
        <taxon>Eurotiomycetes</taxon>
        <taxon>Eurotiomycetidae</taxon>
        <taxon>Eurotiales</taxon>
        <taxon>Aspergillaceae</taxon>
        <taxon>Aspergillus</taxon>
        <taxon>Aspergillus subgen. Aspergillus</taxon>
    </lineage>
</organism>
<name>A0A017SMC0_ASPRC</name>
<dbReference type="Proteomes" id="UP000019804">
    <property type="component" value="Unassembled WGS sequence"/>
</dbReference>
<dbReference type="HOGENOM" id="CLU_1440760_0_0_1"/>
<reference evidence="3" key="1">
    <citation type="journal article" date="2014" name="Nat. Commun.">
        <title>Genomic adaptations of the halophilic Dead Sea filamentous fungus Eurotium rubrum.</title>
        <authorList>
            <person name="Kis-Papo T."/>
            <person name="Weig A.R."/>
            <person name="Riley R."/>
            <person name="Persoh D."/>
            <person name="Salamov A."/>
            <person name="Sun H."/>
            <person name="Lipzen A."/>
            <person name="Wasser S.P."/>
            <person name="Rambold G."/>
            <person name="Grigoriev I.V."/>
            <person name="Nevo E."/>
        </authorList>
    </citation>
    <scope>NUCLEOTIDE SEQUENCE [LARGE SCALE GENOMIC DNA]</scope>
    <source>
        <strain evidence="3">CBS 135680</strain>
    </source>
</reference>
<evidence type="ECO:0000313" key="2">
    <source>
        <dbReference type="EMBL" id="EYE98067.1"/>
    </source>
</evidence>
<feature type="region of interest" description="Disordered" evidence="1">
    <location>
        <begin position="1"/>
        <end position="36"/>
    </location>
</feature>
<evidence type="ECO:0000256" key="1">
    <source>
        <dbReference type="SAM" id="MobiDB-lite"/>
    </source>
</evidence>
<sequence>MHQGQLQASKIKPRPYSTENSPAAKEPRPESSSPAGAAGFSFFSLPKLDFDNSNASYISPSTAVDDALFRPRPTQSNDGAVLQCPLTAAMYKDFGLLQKAHQNLLGFMRLIETRSKEIEIAQDPAHDFWGGHYGSSEKGGLGEAFLISIGCIKFGDCKSTWRKCPKIGGFNCYKPQSHRMRYGLEDDA</sequence>
<dbReference type="AlphaFoldDB" id="A0A017SMC0"/>
<keyword evidence="3" id="KW-1185">Reference proteome</keyword>
<dbReference type="GeneID" id="63695118"/>
<accession>A0A017SMC0</accession>
<gene>
    <name evidence="2" type="ORF">EURHEDRAFT_400223</name>
</gene>
<evidence type="ECO:0000313" key="3">
    <source>
        <dbReference type="Proteomes" id="UP000019804"/>
    </source>
</evidence>